<dbReference type="STRING" id="1187848.A1QO_00830"/>
<protein>
    <submittedName>
        <fullName evidence="1">Uncharacterized protein</fullName>
    </submittedName>
</protein>
<dbReference type="EMBL" id="AJYQ02000078">
    <property type="protein sequence ID" value="OEE35337.1"/>
    <property type="molecule type" value="Genomic_DNA"/>
</dbReference>
<comment type="caution">
    <text evidence="1">The sequence shown here is derived from an EMBL/GenBank/DDBJ whole genome shotgun (WGS) entry which is preliminary data.</text>
</comment>
<evidence type="ECO:0000313" key="2">
    <source>
        <dbReference type="Proteomes" id="UP000094741"/>
    </source>
</evidence>
<dbReference type="Proteomes" id="UP000094741">
    <property type="component" value="Unassembled WGS sequence"/>
</dbReference>
<dbReference type="AlphaFoldDB" id="A0A1E5BGE9"/>
<sequence>MERSATLILSNSAECNEQYHCIRTAASVDNIDDVVTSWKSLLNIHSCAKDELIFLWFDMITILMTKFNMSLVKSVSTVNDIHGIEIDRRRYSEVQNHLILNRYGYTKSFWCAKRDILTIKRFMIEHSIDTLPLAISMWLSKSNSSPVEILKFAQTYTPELKSYCDLFRHSEHTPTRLLINLPTKGLAENESPILVAAWYTLFLATTEIHCCDSPKKLTDLLDRLSNECEGVTIMQQQLLANQKFDPNGPVSWPMYLNGVVITIVTSALKQYSEISIEDEFLFALSPTYISQNIQAMPELLAIVHAQRWLFHNDNNDIRTRAINS</sequence>
<organism evidence="1 2">
    <name type="scientific">Vibrio genomosp. F10 str. ZF-129</name>
    <dbReference type="NCBI Taxonomy" id="1187848"/>
    <lineage>
        <taxon>Bacteria</taxon>
        <taxon>Pseudomonadati</taxon>
        <taxon>Pseudomonadota</taxon>
        <taxon>Gammaproteobacteria</taxon>
        <taxon>Vibrionales</taxon>
        <taxon>Vibrionaceae</taxon>
        <taxon>Vibrio</taxon>
    </lineage>
</organism>
<gene>
    <name evidence="1" type="ORF">A1QO_00830</name>
</gene>
<name>A0A1E5BGE9_9VIBR</name>
<reference evidence="1 2" key="1">
    <citation type="journal article" date="2012" name="Science">
        <title>Ecological populations of bacteria act as socially cohesive units of antibiotic production and resistance.</title>
        <authorList>
            <person name="Cordero O.X."/>
            <person name="Wildschutte H."/>
            <person name="Kirkup B."/>
            <person name="Proehl S."/>
            <person name="Ngo L."/>
            <person name="Hussain F."/>
            <person name="Le Roux F."/>
            <person name="Mincer T."/>
            <person name="Polz M.F."/>
        </authorList>
    </citation>
    <scope>NUCLEOTIDE SEQUENCE [LARGE SCALE GENOMIC DNA]</scope>
    <source>
        <strain evidence="1 2">ZF-129</strain>
    </source>
</reference>
<proteinExistence type="predicted"/>
<accession>A0A1E5BGE9</accession>
<evidence type="ECO:0000313" key="1">
    <source>
        <dbReference type="EMBL" id="OEE35337.1"/>
    </source>
</evidence>
<dbReference type="RefSeq" id="WP_017041693.1">
    <property type="nucleotide sequence ID" value="NZ_AJYQ02000078.1"/>
</dbReference>